<keyword evidence="3" id="KW-1185">Reference proteome</keyword>
<dbReference type="Pfam" id="PF00144">
    <property type="entry name" value="Beta-lactamase"/>
    <property type="match status" value="1"/>
</dbReference>
<protein>
    <submittedName>
        <fullName evidence="2">Beta-lactamase</fullName>
    </submittedName>
</protein>
<gene>
    <name evidence="2" type="primary">Contig13624.g14535</name>
    <name evidence="2" type="ORF">STYLEM_14408</name>
</gene>
<dbReference type="InterPro" id="IPR012338">
    <property type="entry name" value="Beta-lactam/transpept-like"/>
</dbReference>
<dbReference type="OrthoDB" id="428260at2759"/>
<dbReference type="InterPro" id="IPR001466">
    <property type="entry name" value="Beta-lactam-related"/>
</dbReference>
<accession>A0A078AX14</accession>
<organism evidence="2 3">
    <name type="scientific">Stylonychia lemnae</name>
    <name type="common">Ciliate</name>
    <dbReference type="NCBI Taxonomy" id="5949"/>
    <lineage>
        <taxon>Eukaryota</taxon>
        <taxon>Sar</taxon>
        <taxon>Alveolata</taxon>
        <taxon>Ciliophora</taxon>
        <taxon>Intramacronucleata</taxon>
        <taxon>Spirotrichea</taxon>
        <taxon>Stichotrichia</taxon>
        <taxon>Sporadotrichida</taxon>
        <taxon>Oxytrichidae</taxon>
        <taxon>Stylonychinae</taxon>
        <taxon>Stylonychia</taxon>
    </lineage>
</organism>
<dbReference type="Gene3D" id="3.40.710.10">
    <property type="entry name" value="DD-peptidase/beta-lactamase superfamily"/>
    <property type="match status" value="1"/>
</dbReference>
<evidence type="ECO:0000313" key="3">
    <source>
        <dbReference type="Proteomes" id="UP000039865"/>
    </source>
</evidence>
<proteinExistence type="predicted"/>
<reference evidence="2 3" key="1">
    <citation type="submission" date="2014-06" db="EMBL/GenBank/DDBJ databases">
        <authorList>
            <person name="Swart Estienne"/>
        </authorList>
    </citation>
    <scope>NUCLEOTIDE SEQUENCE [LARGE SCALE GENOMIC DNA]</scope>
    <source>
        <strain evidence="2 3">130c</strain>
    </source>
</reference>
<dbReference type="EMBL" id="CCKQ01013644">
    <property type="protein sequence ID" value="CDW85333.1"/>
    <property type="molecule type" value="Genomic_DNA"/>
</dbReference>
<evidence type="ECO:0000259" key="1">
    <source>
        <dbReference type="Pfam" id="PF00144"/>
    </source>
</evidence>
<dbReference type="SUPFAM" id="SSF56601">
    <property type="entry name" value="beta-lactamase/transpeptidase-like"/>
    <property type="match status" value="1"/>
</dbReference>
<dbReference type="InterPro" id="IPR050491">
    <property type="entry name" value="AmpC-like"/>
</dbReference>
<evidence type="ECO:0000313" key="2">
    <source>
        <dbReference type="EMBL" id="CDW85333.1"/>
    </source>
</evidence>
<dbReference type="Proteomes" id="UP000039865">
    <property type="component" value="Unassembled WGS sequence"/>
</dbReference>
<sequence>MQADAAFHVASVSKQFTGAALLKLAEQGKLDLQAPVSQYLHDAPPAWAAMTLSHLASHTSGIPNLPGTGRIICHRQRAALAGCTWQPVSLCHHQLYVAGHGHQQGRRQTL</sequence>
<dbReference type="InParanoid" id="A0A078AX14"/>
<feature type="domain" description="Beta-lactamase-related" evidence="1">
    <location>
        <begin position="1"/>
        <end position="67"/>
    </location>
</feature>
<name>A0A078AX14_STYLE</name>
<dbReference type="PANTHER" id="PTHR46825:SF9">
    <property type="entry name" value="BETA-LACTAMASE-RELATED DOMAIN-CONTAINING PROTEIN"/>
    <property type="match status" value="1"/>
</dbReference>
<dbReference type="AlphaFoldDB" id="A0A078AX14"/>
<dbReference type="PANTHER" id="PTHR46825">
    <property type="entry name" value="D-ALANYL-D-ALANINE-CARBOXYPEPTIDASE/ENDOPEPTIDASE AMPH"/>
    <property type="match status" value="1"/>
</dbReference>